<comment type="caution">
    <text evidence="2">The sequence shown here is derived from an EMBL/GenBank/DDBJ whole genome shotgun (WGS) entry which is preliminary data.</text>
</comment>
<keyword evidence="3" id="KW-1185">Reference proteome</keyword>
<organism evidence="2 3">
    <name type="scientific">Anaerotignum lactatifermentans</name>
    <dbReference type="NCBI Taxonomy" id="160404"/>
    <lineage>
        <taxon>Bacteria</taxon>
        <taxon>Bacillati</taxon>
        <taxon>Bacillota</taxon>
        <taxon>Clostridia</taxon>
        <taxon>Lachnospirales</taxon>
        <taxon>Anaerotignaceae</taxon>
        <taxon>Anaerotignum</taxon>
    </lineage>
</organism>
<feature type="domain" description="RNA polymerase sigma-70 region 4" evidence="1">
    <location>
        <begin position="86"/>
        <end position="130"/>
    </location>
</feature>
<dbReference type="InterPro" id="IPR007630">
    <property type="entry name" value="RNA_pol_sigma70_r4"/>
</dbReference>
<proteinExistence type="predicted"/>
<dbReference type="RefSeq" id="WP_205134263.1">
    <property type="nucleotide sequence ID" value="NZ_JACSNT010000015.1"/>
</dbReference>
<dbReference type="Pfam" id="PF04545">
    <property type="entry name" value="Sigma70_r4"/>
    <property type="match status" value="1"/>
</dbReference>
<dbReference type="EMBL" id="JACSNV010000017">
    <property type="protein sequence ID" value="MBM6878618.1"/>
    <property type="molecule type" value="Genomic_DNA"/>
</dbReference>
<dbReference type="Proteomes" id="UP000729290">
    <property type="component" value="Unassembled WGS sequence"/>
</dbReference>
<evidence type="ECO:0000259" key="1">
    <source>
        <dbReference type="Pfam" id="PF04545"/>
    </source>
</evidence>
<name>A0ABS2GDK2_9FIRM</name>
<sequence>MKKTDRDEVKRKLRKWGRVKQVCAERQVRIGQYQNLLEGLGRNKDQMDGVDLERIAKSHQESIQNLTEGIEALNRFSDRIEKLVVGLDAEEEMVMRLYYGRGATIYAISMKMHMSRATIFRIKERALDKLAGFMREEEEEVTI</sequence>
<reference evidence="2 3" key="1">
    <citation type="journal article" date="2021" name="Sci. Rep.">
        <title>The distribution of antibiotic resistance genes in chicken gut microbiota commensals.</title>
        <authorList>
            <person name="Juricova H."/>
            <person name="Matiasovicova J."/>
            <person name="Kubasova T."/>
            <person name="Cejkova D."/>
            <person name="Rychlik I."/>
        </authorList>
    </citation>
    <scope>NUCLEOTIDE SEQUENCE [LARGE SCALE GENOMIC DNA]</scope>
    <source>
        <strain evidence="2 3">An431b</strain>
    </source>
</reference>
<dbReference type="Gene3D" id="1.20.140.160">
    <property type="match status" value="1"/>
</dbReference>
<dbReference type="SUPFAM" id="SSF88659">
    <property type="entry name" value="Sigma3 and sigma4 domains of RNA polymerase sigma factors"/>
    <property type="match status" value="1"/>
</dbReference>
<accession>A0ABS2GDK2</accession>
<gene>
    <name evidence="2" type="ORF">H9X83_10685</name>
</gene>
<dbReference type="InterPro" id="IPR013324">
    <property type="entry name" value="RNA_pol_sigma_r3/r4-like"/>
</dbReference>
<evidence type="ECO:0000313" key="2">
    <source>
        <dbReference type="EMBL" id="MBM6878618.1"/>
    </source>
</evidence>
<protein>
    <recommendedName>
        <fullName evidence="1">RNA polymerase sigma-70 region 4 domain-containing protein</fullName>
    </recommendedName>
</protein>
<evidence type="ECO:0000313" key="3">
    <source>
        <dbReference type="Proteomes" id="UP000729290"/>
    </source>
</evidence>